<dbReference type="PANTHER" id="PTHR47723:SF19">
    <property type="entry name" value="POLYNUCLEOTIDYL TRANSFERASE, RIBONUCLEASE H-LIKE SUPERFAMILY PROTEIN"/>
    <property type="match status" value="1"/>
</dbReference>
<dbReference type="Proteomes" id="UP001630127">
    <property type="component" value="Unassembled WGS sequence"/>
</dbReference>
<reference evidence="2 3" key="1">
    <citation type="submission" date="2024-11" db="EMBL/GenBank/DDBJ databases">
        <title>A near-complete genome assembly of Cinchona calisaya.</title>
        <authorList>
            <person name="Lian D.C."/>
            <person name="Zhao X.W."/>
            <person name="Wei L."/>
        </authorList>
    </citation>
    <scope>NUCLEOTIDE SEQUENCE [LARGE SCALE GENOMIC DNA]</scope>
    <source>
        <tissue evidence="2">Nenye</tissue>
    </source>
</reference>
<dbReference type="InterPro" id="IPR036397">
    <property type="entry name" value="RNaseH_sf"/>
</dbReference>
<dbReference type="InterPro" id="IPR044730">
    <property type="entry name" value="RNase_H-like_dom_plant"/>
</dbReference>
<dbReference type="CDD" id="cd06222">
    <property type="entry name" value="RNase_H_like"/>
    <property type="match status" value="1"/>
</dbReference>
<sequence length="145" mass="15969">MPCLTQKIDQGPKIILISAASEFYFIGLIHLMLPKLSDQLIGWEPPDGAFWKLNTNSSFLGNPSLVGAGGVLRNHNGDWIAGFSRHISIATNNLAEAWGLRDGLQMALNKRCSCIIIEIDSPLILNPLNKSSIANRSPFSHFVWL</sequence>
<feature type="domain" description="RNase H type-1" evidence="1">
    <location>
        <begin position="54"/>
        <end position="144"/>
    </location>
</feature>
<protein>
    <recommendedName>
        <fullName evidence="1">RNase H type-1 domain-containing protein</fullName>
    </recommendedName>
</protein>
<dbReference type="InterPro" id="IPR012337">
    <property type="entry name" value="RNaseH-like_sf"/>
</dbReference>
<accession>A0ABD2XW60</accession>
<proteinExistence type="predicted"/>
<dbReference type="Gene3D" id="3.30.420.10">
    <property type="entry name" value="Ribonuclease H-like superfamily/Ribonuclease H"/>
    <property type="match status" value="1"/>
</dbReference>
<organism evidence="2 3">
    <name type="scientific">Cinchona calisaya</name>
    <dbReference type="NCBI Taxonomy" id="153742"/>
    <lineage>
        <taxon>Eukaryota</taxon>
        <taxon>Viridiplantae</taxon>
        <taxon>Streptophyta</taxon>
        <taxon>Embryophyta</taxon>
        <taxon>Tracheophyta</taxon>
        <taxon>Spermatophyta</taxon>
        <taxon>Magnoliopsida</taxon>
        <taxon>eudicotyledons</taxon>
        <taxon>Gunneridae</taxon>
        <taxon>Pentapetalae</taxon>
        <taxon>asterids</taxon>
        <taxon>lamiids</taxon>
        <taxon>Gentianales</taxon>
        <taxon>Rubiaceae</taxon>
        <taxon>Cinchonoideae</taxon>
        <taxon>Cinchoneae</taxon>
        <taxon>Cinchona</taxon>
    </lineage>
</organism>
<evidence type="ECO:0000259" key="1">
    <source>
        <dbReference type="Pfam" id="PF13456"/>
    </source>
</evidence>
<keyword evidence="3" id="KW-1185">Reference proteome</keyword>
<dbReference type="AlphaFoldDB" id="A0ABD2XW60"/>
<dbReference type="EMBL" id="JBJUIK010000017">
    <property type="protein sequence ID" value="KAL3497770.1"/>
    <property type="molecule type" value="Genomic_DNA"/>
</dbReference>
<evidence type="ECO:0000313" key="2">
    <source>
        <dbReference type="EMBL" id="KAL3497770.1"/>
    </source>
</evidence>
<dbReference type="InterPro" id="IPR053151">
    <property type="entry name" value="RNase_H-like"/>
</dbReference>
<evidence type="ECO:0000313" key="3">
    <source>
        <dbReference type="Proteomes" id="UP001630127"/>
    </source>
</evidence>
<comment type="caution">
    <text evidence="2">The sequence shown here is derived from an EMBL/GenBank/DDBJ whole genome shotgun (WGS) entry which is preliminary data.</text>
</comment>
<dbReference type="InterPro" id="IPR002156">
    <property type="entry name" value="RNaseH_domain"/>
</dbReference>
<name>A0ABD2XW60_9GENT</name>
<gene>
    <name evidence="2" type="ORF">ACH5RR_040502</name>
</gene>
<dbReference type="PANTHER" id="PTHR47723">
    <property type="entry name" value="OS05G0353850 PROTEIN"/>
    <property type="match status" value="1"/>
</dbReference>
<dbReference type="SUPFAM" id="SSF53098">
    <property type="entry name" value="Ribonuclease H-like"/>
    <property type="match status" value="1"/>
</dbReference>
<dbReference type="Pfam" id="PF13456">
    <property type="entry name" value="RVT_3"/>
    <property type="match status" value="1"/>
</dbReference>